<dbReference type="AlphaFoldDB" id="A0AA36GXN3"/>
<dbReference type="Proteomes" id="UP001176961">
    <property type="component" value="Unassembled WGS sequence"/>
</dbReference>
<name>A0AA36GXN3_CYLNA</name>
<comment type="caution">
    <text evidence="2">The sequence shown here is derived from an EMBL/GenBank/DDBJ whole genome shotgun (WGS) entry which is preliminary data.</text>
</comment>
<feature type="compositionally biased region" description="Basic and acidic residues" evidence="1">
    <location>
        <begin position="167"/>
        <end position="178"/>
    </location>
</feature>
<feature type="region of interest" description="Disordered" evidence="1">
    <location>
        <begin position="128"/>
        <end position="182"/>
    </location>
</feature>
<feature type="compositionally biased region" description="Low complexity" evidence="1">
    <location>
        <begin position="351"/>
        <end position="362"/>
    </location>
</feature>
<gene>
    <name evidence="2" type="ORF">CYNAS_LOCUS12024</name>
</gene>
<keyword evidence="3" id="KW-1185">Reference proteome</keyword>
<proteinExistence type="predicted"/>
<reference evidence="2" key="1">
    <citation type="submission" date="2023-07" db="EMBL/GenBank/DDBJ databases">
        <authorList>
            <consortium name="CYATHOMIX"/>
        </authorList>
    </citation>
    <scope>NUCLEOTIDE SEQUENCE</scope>
    <source>
        <strain evidence="2">N/A</strain>
    </source>
</reference>
<protein>
    <submittedName>
        <fullName evidence="2">Uncharacterized protein</fullName>
    </submittedName>
</protein>
<dbReference type="EMBL" id="CATQJL010000223">
    <property type="protein sequence ID" value="CAJ0600041.1"/>
    <property type="molecule type" value="Genomic_DNA"/>
</dbReference>
<feature type="compositionally biased region" description="Basic residues" evidence="1">
    <location>
        <begin position="144"/>
        <end position="166"/>
    </location>
</feature>
<evidence type="ECO:0000313" key="3">
    <source>
        <dbReference type="Proteomes" id="UP001176961"/>
    </source>
</evidence>
<evidence type="ECO:0000256" key="1">
    <source>
        <dbReference type="SAM" id="MobiDB-lite"/>
    </source>
</evidence>
<feature type="region of interest" description="Disordered" evidence="1">
    <location>
        <begin position="347"/>
        <end position="386"/>
    </location>
</feature>
<evidence type="ECO:0000313" key="2">
    <source>
        <dbReference type="EMBL" id="CAJ0600041.1"/>
    </source>
</evidence>
<accession>A0AA36GXN3</accession>
<sequence>MKKQAQPSRKLQMLSPVNSTSQTNFMLGSGFYRVPDKNGREIVLRRSRRIMQKDPVDYTVFFSRIIRRKPRYQKIQIMKRTTRQRIPIGPQDEDFEGTLHTDDANHFHGPFCQCAGPLQEQAVSSIVPPPRPAQVVNVKDTKKPSRGRPKKRRAPTSAQARKRRRMPKMESPAHRYEGCDPNIMESDVDPSPGAMLPHSSFEIVDSGEDDMNIFVENNNNDTANVPTEKVPFLVRNTTTVQELGPEGEVGLHEMGDHPISPSVGSANSPLPEPDNIAHPSGSVLRLPPSLQPISAHILETMDQPGPSQPNVHLSESQRRRRTWSFINLTDAVRLQNFLDWTIPYLTPGRASSQSTTEPESTEGASTQNQAPAPLERSKKSKKKSRK</sequence>
<organism evidence="2 3">
    <name type="scientific">Cylicocyclus nassatus</name>
    <name type="common">Nematode worm</name>
    <dbReference type="NCBI Taxonomy" id="53992"/>
    <lineage>
        <taxon>Eukaryota</taxon>
        <taxon>Metazoa</taxon>
        <taxon>Ecdysozoa</taxon>
        <taxon>Nematoda</taxon>
        <taxon>Chromadorea</taxon>
        <taxon>Rhabditida</taxon>
        <taxon>Rhabditina</taxon>
        <taxon>Rhabditomorpha</taxon>
        <taxon>Strongyloidea</taxon>
        <taxon>Strongylidae</taxon>
        <taxon>Cylicocyclus</taxon>
    </lineage>
</organism>